<dbReference type="Proteomes" id="UP000094793">
    <property type="component" value="Chromosome"/>
</dbReference>
<reference evidence="24 25" key="8">
    <citation type="submission" date="2019-01" db="EMBL/GenBank/DDBJ databases">
        <title>Comparative genomic analysis of Brevibacterium aurantiacum sheds light on its evolution and its adaptation to smear-ripened cheeses.</title>
        <authorList>
            <person name="Moineau S."/>
        </authorList>
    </citation>
    <scope>NUCLEOTIDE SEQUENCE [LARGE SCALE GENOMIC DNA]</scope>
    <source>
        <strain evidence="2 25">SMQ-1417</strain>
        <strain evidence="3 24">SMQ-1420</strain>
    </source>
</reference>
<dbReference type="EMBL" id="FXZI01000003">
    <property type="protein sequence ID" value="SMX83010.1"/>
    <property type="molecule type" value="Genomic_DNA"/>
</dbReference>
<reference evidence="1" key="1">
    <citation type="submission" date="2016-09" db="EMBL/GenBank/DDBJ databases">
        <title>Complete Genome Sequence of Brevibacterium aurantiacum SMQ-1335.</title>
        <authorList>
            <person name="de Melo A.G."/>
            <person name="Labrie S.J."/>
            <person name="Dumaresq J."/>
            <person name="Roberts R.J."/>
            <person name="Tremblay D.M."/>
            <person name="Moineau S."/>
        </authorList>
    </citation>
    <scope>NUCLEOTIDE SEQUENCE</scope>
    <source>
        <strain evidence="1">SMQ-1335</strain>
    </source>
</reference>
<dbReference type="AlphaFoldDB" id="A0A1D7W2H4"/>
<dbReference type="Proteomes" id="UP000234289">
    <property type="component" value="Unassembled WGS sequence"/>
</dbReference>
<dbReference type="Proteomes" id="UP000217564">
    <property type="component" value="Unassembled WGS sequence"/>
</dbReference>
<dbReference type="EMBL" id="FXYZ01000003">
    <property type="protein sequence ID" value="SMX70633.1"/>
    <property type="molecule type" value="Genomic_DNA"/>
</dbReference>
<accession>A0A2A3YYM2</accession>
<evidence type="ECO:0000313" key="2">
    <source>
        <dbReference type="EMBL" id="AZT93142.1"/>
    </source>
</evidence>
<dbReference type="GeneID" id="60905883"/>
<accession>A0A2H1J6A8</accession>
<evidence type="ECO:0000313" key="11">
    <source>
        <dbReference type="EMBL" id="SMX83010.1"/>
    </source>
</evidence>
<evidence type="ECO:0000313" key="6">
    <source>
        <dbReference type="EMBL" id="PCC46925.1"/>
    </source>
</evidence>
<dbReference type="EMBL" id="NRGQ01000003">
    <property type="protein sequence ID" value="PCC44387.1"/>
    <property type="molecule type" value="Genomic_DNA"/>
</dbReference>
<dbReference type="EMBL" id="CP025334">
    <property type="protein sequence ID" value="AZT99086.1"/>
    <property type="molecule type" value="Genomic_DNA"/>
</dbReference>
<evidence type="ECO:0000313" key="14">
    <source>
        <dbReference type="Proteomes" id="UP000094793"/>
    </source>
</evidence>
<evidence type="ECO:0000313" key="20">
    <source>
        <dbReference type="Proteomes" id="UP000234289"/>
    </source>
</evidence>
<dbReference type="Proteomes" id="UP000234300">
    <property type="component" value="Unassembled WGS sequence"/>
</dbReference>
<evidence type="ECO:0000313" key="22">
    <source>
        <dbReference type="Proteomes" id="UP000234327"/>
    </source>
</evidence>
<dbReference type="RefSeq" id="WP_009884688.1">
    <property type="nucleotide sequence ID" value="NZ_AAGP01000038.1"/>
</dbReference>
<dbReference type="EMBL" id="RHFF01000005">
    <property type="protein sequence ID" value="TGD39477.1"/>
    <property type="molecule type" value="Genomic_DNA"/>
</dbReference>
<dbReference type="Proteomes" id="UP000297736">
    <property type="component" value="Unassembled WGS sequence"/>
</dbReference>
<dbReference type="Proteomes" id="UP000218620">
    <property type="component" value="Unassembled WGS sequence"/>
</dbReference>
<evidence type="ECO:0000313" key="13">
    <source>
        <dbReference type="EMBL" id="TGD39477.1"/>
    </source>
</evidence>
<dbReference type="EMBL" id="NRHA01000014">
    <property type="protein sequence ID" value="PCC53062.1"/>
    <property type="molecule type" value="Genomic_DNA"/>
</dbReference>
<dbReference type="EMBL" id="NRGO01000016">
    <property type="protein sequence ID" value="PCC49247.1"/>
    <property type="molecule type" value="Genomic_DNA"/>
</dbReference>
<dbReference type="OrthoDB" id="4803278at2"/>
<evidence type="ECO:0000313" key="10">
    <source>
        <dbReference type="EMBL" id="SMX70684.1"/>
    </source>
</evidence>
<evidence type="ECO:0000313" key="9">
    <source>
        <dbReference type="EMBL" id="SMX70633.1"/>
    </source>
</evidence>
<evidence type="ECO:0000313" key="7">
    <source>
        <dbReference type="EMBL" id="PCC49247.1"/>
    </source>
</evidence>
<evidence type="ECO:0000313" key="19">
    <source>
        <dbReference type="Proteomes" id="UP000218620"/>
    </source>
</evidence>
<dbReference type="Proteomes" id="UP000217881">
    <property type="component" value="Unassembled WGS sequence"/>
</dbReference>
<evidence type="ECO:0000313" key="21">
    <source>
        <dbReference type="Proteomes" id="UP000234300"/>
    </source>
</evidence>
<evidence type="ECO:0000313" key="15">
    <source>
        <dbReference type="Proteomes" id="UP000217564"/>
    </source>
</evidence>
<evidence type="ECO:0000313" key="8">
    <source>
        <dbReference type="EMBL" id="PCC53062.1"/>
    </source>
</evidence>
<protein>
    <submittedName>
        <fullName evidence="1">Uncharacterized protein</fullName>
    </submittedName>
</protein>
<dbReference type="Proteomes" id="UP000218377">
    <property type="component" value="Unassembled WGS sequence"/>
</dbReference>
<accession>A0A1D7W2H4</accession>
<dbReference type="EMBL" id="NRGP01000012">
    <property type="protein sequence ID" value="PCC46925.1"/>
    <property type="molecule type" value="Genomic_DNA"/>
</dbReference>
<dbReference type="Proteomes" id="UP000234525">
    <property type="component" value="Unassembled WGS sequence"/>
</dbReference>
<reference evidence="24 25" key="6">
    <citation type="submission" date="2017-12" db="EMBL/GenBank/DDBJ databases">
        <authorList>
            <person name="Levesque S."/>
        </authorList>
    </citation>
    <scope>NUCLEOTIDE SEQUENCE [LARGE SCALE GENOMIC DNA]</scope>
    <source>
        <strain evidence="2 25">SMQ-1417</strain>
        <strain evidence="3 24">SMQ-1420</strain>
    </source>
</reference>
<reference evidence="13 26" key="7">
    <citation type="submission" date="2018-10" db="EMBL/GenBank/DDBJ databases">
        <title>Brevibacterium genomes from Austrain hard cheese rinds.</title>
        <authorList>
            <person name="Anast J.M."/>
            <person name="Dzieciol M."/>
            <person name="Schultz D.L."/>
            <person name="Mann E."/>
            <person name="Wagner M."/>
            <person name="Schmitz-Esser S."/>
        </authorList>
    </citation>
    <scope>NUCLEOTIDE SEQUENCE [LARGE SCALE GENOMIC DNA]</scope>
    <source>
        <strain evidence="13 26">L261</strain>
    </source>
</reference>
<reference evidence="21 22" key="4">
    <citation type="submission" date="2017-03" db="EMBL/GenBank/DDBJ databases">
        <authorList>
            <person name="Afonso C.L."/>
            <person name="Miller P.J."/>
            <person name="Scott M.A."/>
            <person name="Spackman E."/>
            <person name="Goraichik I."/>
            <person name="Dimitrov K.M."/>
            <person name="Suarez D.L."/>
            <person name="Swayne D.E."/>
        </authorList>
    </citation>
    <scope>NUCLEOTIDE SEQUENCE [LARGE SCALE GENOMIC DNA]</scope>
    <source>
        <strain evidence="9">6</strain>
        <strain evidence="22">6(3)</strain>
        <strain evidence="11">8</strain>
        <strain evidence="21">8(6)</strain>
        <strain evidence="10">ATCC 9175</strain>
        <strain evidence="12">CNRZ 920</strain>
    </source>
</reference>
<dbReference type="eggNOG" id="ENOG5031X5Z">
    <property type="taxonomic scope" value="Bacteria"/>
</dbReference>
<dbReference type="Proteomes" id="UP000282731">
    <property type="component" value="Chromosome"/>
</dbReference>
<gene>
    <name evidence="10" type="ORF">BAUR9175_00987</name>
    <name evidence="12" type="ORF">BAUR920_01944</name>
    <name evidence="9" type="ORF">BAURA63_00862</name>
    <name evidence="11" type="ORF">BAURA86_01351</name>
    <name evidence="1" type="ORF">BLSMQ_1527</name>
    <name evidence="8" type="ORF">CIK59_13090</name>
    <name evidence="7" type="ORF">CIK62_14180</name>
    <name evidence="6" type="ORF">CIK64_08295</name>
    <name evidence="5" type="ORF">CIK65_02005</name>
    <name evidence="4" type="ORF">CIK79_15610</name>
    <name evidence="2" type="ORF">CXR23_08270</name>
    <name evidence="3" type="ORF">CXR27_07825</name>
    <name evidence="13" type="ORF">EB834_06955</name>
</gene>
<organism evidence="1 14">
    <name type="scientific">Brevibacterium aurantiacum</name>
    <dbReference type="NCBI Taxonomy" id="273384"/>
    <lineage>
        <taxon>Bacteria</taxon>
        <taxon>Bacillati</taxon>
        <taxon>Actinomycetota</taxon>
        <taxon>Actinomycetes</taxon>
        <taxon>Micrococcales</taxon>
        <taxon>Brevibacteriaceae</taxon>
        <taxon>Brevibacterium</taxon>
    </lineage>
</organism>
<evidence type="ECO:0000313" key="5">
    <source>
        <dbReference type="EMBL" id="PCC44387.1"/>
    </source>
</evidence>
<evidence type="ECO:0000313" key="3">
    <source>
        <dbReference type="EMBL" id="AZT99086.1"/>
    </source>
</evidence>
<dbReference type="Proteomes" id="UP000234327">
    <property type="component" value="Unassembled WGS sequence"/>
</dbReference>
<evidence type="ECO:0000313" key="17">
    <source>
        <dbReference type="Proteomes" id="UP000217881"/>
    </source>
</evidence>
<evidence type="ECO:0000313" key="18">
    <source>
        <dbReference type="Proteomes" id="UP000218377"/>
    </source>
</evidence>
<dbReference type="EMBL" id="FXZB01000005">
    <property type="protein sequence ID" value="SMX70684.1"/>
    <property type="molecule type" value="Genomic_DNA"/>
</dbReference>
<dbReference type="EMBL" id="CP025330">
    <property type="protein sequence ID" value="AZT93142.1"/>
    <property type="molecule type" value="Genomic_DNA"/>
</dbReference>
<evidence type="ECO:0000313" key="12">
    <source>
        <dbReference type="EMBL" id="SMX84761.1"/>
    </source>
</evidence>
<reference evidence="15 16" key="3">
    <citation type="journal article" date="2017" name="Elife">
        <title>Extensive horizontal gene transfer in cheese-associated bacteria.</title>
        <authorList>
            <person name="Bonham K.S."/>
            <person name="Wolfe B.E."/>
            <person name="Dutton R.J."/>
        </authorList>
    </citation>
    <scope>NUCLEOTIDE SEQUENCE [LARGE SCALE GENOMIC DNA]</scope>
    <source>
        <strain evidence="8 17">738_8</strain>
        <strain evidence="7 16">900_6</strain>
        <strain evidence="6 15">947_7</strain>
        <strain evidence="5 19">962_8</strain>
        <strain evidence="4 18">JB5</strain>
    </source>
</reference>
<dbReference type="EMBL" id="CP017150">
    <property type="protein sequence ID" value="AOP53237.1"/>
    <property type="molecule type" value="Genomic_DNA"/>
</dbReference>
<dbReference type="Proteomes" id="UP000217720">
    <property type="component" value="Unassembled WGS sequence"/>
</dbReference>
<name>A0A1D7W2H4_BREAU</name>
<dbReference type="PATRIC" id="fig|1703.10.peg.1567"/>
<evidence type="ECO:0000313" key="23">
    <source>
        <dbReference type="Proteomes" id="UP000234525"/>
    </source>
</evidence>
<reference evidence="20 23" key="5">
    <citation type="submission" date="2017-03" db="EMBL/GenBank/DDBJ databases">
        <authorList>
            <person name="Monnet C."/>
        </authorList>
    </citation>
    <scope>NUCLEOTIDE SEQUENCE [LARGE SCALE GENOMIC DNA]</scope>
    <source>
        <strain evidence="23">ATCC 9175</strain>
        <strain evidence="20">CNRZ 920</strain>
    </source>
</reference>
<evidence type="ECO:0000313" key="4">
    <source>
        <dbReference type="EMBL" id="PCC19590.1"/>
    </source>
</evidence>
<dbReference type="EMBL" id="FXZG01000010">
    <property type="protein sequence ID" value="SMX84761.1"/>
    <property type="molecule type" value="Genomic_DNA"/>
</dbReference>
<evidence type="ECO:0000313" key="25">
    <source>
        <dbReference type="Proteomes" id="UP000283000"/>
    </source>
</evidence>
<evidence type="ECO:0000313" key="1">
    <source>
        <dbReference type="EMBL" id="AOP53237.1"/>
    </source>
</evidence>
<evidence type="ECO:0000313" key="16">
    <source>
        <dbReference type="Proteomes" id="UP000217720"/>
    </source>
</evidence>
<proteinExistence type="predicted"/>
<dbReference type="KEGG" id="blin:BLSMQ_1527"/>
<evidence type="ECO:0000313" key="26">
    <source>
        <dbReference type="Proteomes" id="UP000297736"/>
    </source>
</evidence>
<reference evidence="14" key="2">
    <citation type="submission" date="2016-09" db="EMBL/GenBank/DDBJ databases">
        <title>Complete Genome Sequence of Brevibacterium linens SMQ-1335.</title>
        <authorList>
            <person name="de Melo A.G."/>
            <person name="Labrie S.J."/>
            <person name="Dumaresq J."/>
            <person name="Roberts R.J."/>
            <person name="Tremblay D.M."/>
            <person name="Moineau S."/>
        </authorList>
    </citation>
    <scope>NUCLEOTIDE SEQUENCE [LARGE SCALE GENOMIC DNA]</scope>
    <source>
        <strain evidence="14">SMQ-1335</strain>
    </source>
</reference>
<dbReference type="Proteomes" id="UP000283000">
    <property type="component" value="Chromosome"/>
</dbReference>
<dbReference type="EMBL" id="NRGX01000001">
    <property type="protein sequence ID" value="PCC19590.1"/>
    <property type="molecule type" value="Genomic_DNA"/>
</dbReference>
<evidence type="ECO:0000313" key="24">
    <source>
        <dbReference type="Proteomes" id="UP000282731"/>
    </source>
</evidence>
<keyword evidence="23" id="KW-1185">Reference proteome</keyword>
<sequence>MDDRIDALLADVEAMHASREIHARRGEFGDELAVHAAQRTLLERMRGTLGQPVQVVVADREISGTAVFLGDGIFVIAGVETVVVAIDSIREIRTRSRRHRYEPGALERLGMASALRRLAADHEEISLELAGDGGTIRGRSDMVAADYVEISGRIIPHRAIVLVRARTNPFA</sequence>